<dbReference type="PATRIC" id="fig|391937.3.peg.81"/>
<dbReference type="AlphaFoldDB" id="K2MJA7"/>
<sequence length="64" mass="6555">MKTFLTAAVSGLALLGLAACSEGDNTTTQSVEPTQQDTAPLESPSAAPETQDTMPQNQDGTTSQ</sequence>
<dbReference type="STRING" id="391937.NA2_00390"/>
<dbReference type="Proteomes" id="UP000006786">
    <property type="component" value="Unassembled WGS sequence"/>
</dbReference>
<reference evidence="3 4" key="1">
    <citation type="journal article" date="2012" name="J. Bacteriol.">
        <title>Genome Sequence of Nitratireductor pacificus Type Strain pht-3B.</title>
        <authorList>
            <person name="Lai Q."/>
            <person name="Li G."/>
            <person name="Shao Z."/>
        </authorList>
    </citation>
    <scope>NUCLEOTIDE SEQUENCE [LARGE SCALE GENOMIC DNA]</scope>
    <source>
        <strain evidence="4">pht-3B</strain>
    </source>
</reference>
<keyword evidence="2" id="KW-0732">Signal</keyword>
<comment type="caution">
    <text evidence="3">The sequence shown here is derived from an EMBL/GenBank/DDBJ whole genome shotgun (WGS) entry which is preliminary data.</text>
</comment>
<dbReference type="EMBL" id="AMRM01000001">
    <property type="protein sequence ID" value="EKF20790.1"/>
    <property type="molecule type" value="Genomic_DNA"/>
</dbReference>
<evidence type="ECO:0000313" key="3">
    <source>
        <dbReference type="EMBL" id="EKF20790.1"/>
    </source>
</evidence>
<feature type="region of interest" description="Disordered" evidence="1">
    <location>
        <begin position="23"/>
        <end position="64"/>
    </location>
</feature>
<dbReference type="OrthoDB" id="9943066at2"/>
<feature type="signal peptide" evidence="2">
    <location>
        <begin position="1"/>
        <end position="18"/>
    </location>
</feature>
<name>K2MJA7_9HYPH</name>
<dbReference type="PROSITE" id="PS51257">
    <property type="entry name" value="PROKAR_LIPOPROTEIN"/>
    <property type="match status" value="1"/>
</dbReference>
<dbReference type="RefSeq" id="WP_008592947.1">
    <property type="nucleotide sequence ID" value="NZ_AMRM01000001.1"/>
</dbReference>
<feature type="compositionally biased region" description="Polar residues" evidence="1">
    <location>
        <begin position="48"/>
        <end position="64"/>
    </location>
</feature>
<evidence type="ECO:0000313" key="4">
    <source>
        <dbReference type="Proteomes" id="UP000006786"/>
    </source>
</evidence>
<organism evidence="3 4">
    <name type="scientific">Nitratireductor pacificus pht-3B</name>
    <dbReference type="NCBI Taxonomy" id="391937"/>
    <lineage>
        <taxon>Bacteria</taxon>
        <taxon>Pseudomonadati</taxon>
        <taxon>Pseudomonadota</taxon>
        <taxon>Alphaproteobacteria</taxon>
        <taxon>Hyphomicrobiales</taxon>
        <taxon>Phyllobacteriaceae</taxon>
        <taxon>Nitratireductor</taxon>
    </lineage>
</organism>
<evidence type="ECO:0000256" key="2">
    <source>
        <dbReference type="SAM" id="SignalP"/>
    </source>
</evidence>
<feature type="chain" id="PRO_5003864474" description="Immunogenic protein (Bcsp31-1)" evidence="2">
    <location>
        <begin position="19"/>
        <end position="64"/>
    </location>
</feature>
<evidence type="ECO:0008006" key="5">
    <source>
        <dbReference type="Google" id="ProtNLM"/>
    </source>
</evidence>
<feature type="compositionally biased region" description="Polar residues" evidence="1">
    <location>
        <begin position="23"/>
        <end position="38"/>
    </location>
</feature>
<keyword evidence="4" id="KW-1185">Reference proteome</keyword>
<proteinExistence type="predicted"/>
<evidence type="ECO:0000256" key="1">
    <source>
        <dbReference type="SAM" id="MobiDB-lite"/>
    </source>
</evidence>
<protein>
    <recommendedName>
        <fullName evidence="5">Immunogenic protein (Bcsp31-1)</fullName>
    </recommendedName>
</protein>
<gene>
    <name evidence="3" type="ORF">NA2_00390</name>
</gene>
<accession>K2MJA7</accession>